<dbReference type="RefSeq" id="WP_157732108.1">
    <property type="nucleotide sequence ID" value="NZ_CP018477.1"/>
</dbReference>
<dbReference type="InterPro" id="IPR012495">
    <property type="entry name" value="TadE-like_dom"/>
</dbReference>
<dbReference type="AlphaFoldDB" id="A0A286RJF2"/>
<evidence type="ECO:0000259" key="2">
    <source>
        <dbReference type="Pfam" id="PF07811"/>
    </source>
</evidence>
<dbReference type="EMBL" id="CP018477">
    <property type="protein sequence ID" value="ASV76090.1"/>
    <property type="molecule type" value="Genomic_DNA"/>
</dbReference>
<keyword evidence="1" id="KW-0812">Transmembrane</keyword>
<proteinExistence type="predicted"/>
<gene>
    <name evidence="3" type="ORF">THTE_3488</name>
</gene>
<dbReference type="Pfam" id="PF07811">
    <property type="entry name" value="TadE"/>
    <property type="match status" value="1"/>
</dbReference>
<keyword evidence="1" id="KW-0472">Membrane</keyword>
<dbReference type="Proteomes" id="UP000215086">
    <property type="component" value="Chromosome"/>
</dbReference>
<name>A0A286RJF2_9BACT</name>
<keyword evidence="4" id="KW-1185">Reference proteome</keyword>
<accession>A0A286RJF2</accession>
<feature type="transmembrane region" description="Helical" evidence="1">
    <location>
        <begin position="6"/>
        <end position="28"/>
    </location>
</feature>
<organism evidence="3 4">
    <name type="scientific">Thermogutta terrifontis</name>
    <dbReference type="NCBI Taxonomy" id="1331910"/>
    <lineage>
        <taxon>Bacteria</taxon>
        <taxon>Pseudomonadati</taxon>
        <taxon>Planctomycetota</taxon>
        <taxon>Planctomycetia</taxon>
        <taxon>Pirellulales</taxon>
        <taxon>Thermoguttaceae</taxon>
        <taxon>Thermogutta</taxon>
    </lineage>
</organism>
<evidence type="ECO:0000256" key="1">
    <source>
        <dbReference type="SAM" id="Phobius"/>
    </source>
</evidence>
<evidence type="ECO:0000313" key="4">
    <source>
        <dbReference type="Proteomes" id="UP000215086"/>
    </source>
</evidence>
<feature type="domain" description="TadE-like" evidence="2">
    <location>
        <begin position="2"/>
        <end position="41"/>
    </location>
</feature>
<dbReference type="KEGG" id="ttf:THTE_3488"/>
<protein>
    <recommendedName>
        <fullName evidence="2">TadE-like domain-containing protein</fullName>
    </recommendedName>
</protein>
<keyword evidence="1" id="KW-1133">Transmembrane helix</keyword>
<reference evidence="3 4" key="1">
    <citation type="journal article" name="Front. Microbiol.">
        <title>Sugar Metabolism of the First Thermophilic Planctomycete Thermogutta terrifontis: Comparative Genomic and Transcriptomic Approaches.</title>
        <authorList>
            <person name="Elcheninov A.G."/>
            <person name="Menzel P."/>
            <person name="Gudbergsdottir S.R."/>
            <person name="Slesarev A.I."/>
            <person name="Kadnikov V.V."/>
            <person name="Krogh A."/>
            <person name="Bonch-Osmolovskaya E.A."/>
            <person name="Peng X."/>
            <person name="Kublanov I.V."/>
        </authorList>
    </citation>
    <scope>NUCLEOTIDE SEQUENCE [LARGE SCALE GENOMIC DNA]</scope>
    <source>
        <strain evidence="3 4">R1</strain>
    </source>
</reference>
<evidence type="ECO:0000313" key="3">
    <source>
        <dbReference type="EMBL" id="ASV76090.1"/>
    </source>
</evidence>
<sequence length="159" mass="16592">MTLEAVLVLPILLLATLAVFQFGVLMLIEQTITHAVTVAAREAGKGADIDATALSVNAVLGLHGLSVGPGATLILEDSLSTPAVQVRGTFPCPVPSTPSVPPGMLKATLCVDLTQKPFFNLLATCGLDFTGRKFAVSAVAHREFDGPPEITPRPECSCR</sequence>